<evidence type="ECO:0000313" key="1">
    <source>
        <dbReference type="Proteomes" id="UP000694853"/>
    </source>
</evidence>
<organism evidence="1 2">
    <name type="scientific">Abrus precatorius</name>
    <name type="common">Indian licorice</name>
    <name type="synonym">Glycine abrus</name>
    <dbReference type="NCBI Taxonomy" id="3816"/>
    <lineage>
        <taxon>Eukaryota</taxon>
        <taxon>Viridiplantae</taxon>
        <taxon>Streptophyta</taxon>
        <taxon>Embryophyta</taxon>
        <taxon>Tracheophyta</taxon>
        <taxon>Spermatophyta</taxon>
        <taxon>Magnoliopsida</taxon>
        <taxon>eudicotyledons</taxon>
        <taxon>Gunneridae</taxon>
        <taxon>Pentapetalae</taxon>
        <taxon>rosids</taxon>
        <taxon>fabids</taxon>
        <taxon>Fabales</taxon>
        <taxon>Fabaceae</taxon>
        <taxon>Papilionoideae</taxon>
        <taxon>50 kb inversion clade</taxon>
        <taxon>NPAAA clade</taxon>
        <taxon>indigoferoid/millettioid clade</taxon>
        <taxon>Abreae</taxon>
        <taxon>Abrus</taxon>
    </lineage>
</organism>
<dbReference type="Pfam" id="PF03087">
    <property type="entry name" value="BPS1"/>
    <property type="match status" value="1"/>
</dbReference>
<gene>
    <name evidence="2" type="primary">LOC113870309</name>
</gene>
<dbReference type="GO" id="GO:0048367">
    <property type="term" value="P:shoot system development"/>
    <property type="evidence" value="ECO:0007669"/>
    <property type="project" value="InterPro"/>
</dbReference>
<evidence type="ECO:0000313" key="2">
    <source>
        <dbReference type="RefSeq" id="XP_027362704.1"/>
    </source>
</evidence>
<dbReference type="AlphaFoldDB" id="A0A8B8M6E5"/>
<name>A0A8B8M6E5_ABRPR</name>
<proteinExistence type="predicted"/>
<dbReference type="Proteomes" id="UP000694853">
    <property type="component" value="Unplaced"/>
</dbReference>
<dbReference type="KEGG" id="aprc:113870309"/>
<dbReference type="PANTHER" id="PTHR33070">
    <property type="entry name" value="OS06G0725500 PROTEIN"/>
    <property type="match status" value="1"/>
</dbReference>
<accession>A0A8B8M6E5</accession>
<reference evidence="1" key="1">
    <citation type="journal article" date="2019" name="Toxins">
        <title>Detection of Abrin-Like and Prepropulchellin-Like Toxin Genes and Transcripts Using Whole Genome Sequencing and Full-Length Transcript Sequencing of Abrus precatorius.</title>
        <authorList>
            <person name="Hovde B.T."/>
            <person name="Daligault H.E."/>
            <person name="Hanschen E.R."/>
            <person name="Kunde Y.A."/>
            <person name="Johnson M.B."/>
            <person name="Starkenburg S.R."/>
            <person name="Johnson S.L."/>
        </authorList>
    </citation>
    <scope>NUCLEOTIDE SEQUENCE [LARGE SCALE GENOMIC DNA]</scope>
</reference>
<dbReference type="OrthoDB" id="1701699at2759"/>
<reference evidence="2" key="2">
    <citation type="submission" date="2025-08" db="UniProtKB">
        <authorList>
            <consortium name="RefSeq"/>
        </authorList>
    </citation>
    <scope>IDENTIFICATION</scope>
    <source>
        <tissue evidence="2">Young leaves</tissue>
    </source>
</reference>
<dbReference type="GO" id="GO:0048364">
    <property type="term" value="P:root development"/>
    <property type="evidence" value="ECO:0007669"/>
    <property type="project" value="InterPro"/>
</dbReference>
<dbReference type="GeneID" id="113870309"/>
<dbReference type="InterPro" id="IPR004320">
    <property type="entry name" value="BPS1_pln"/>
</dbReference>
<protein>
    <submittedName>
        <fullName evidence="2">Uncharacterized protein LOC113870309</fullName>
    </submittedName>
</protein>
<dbReference type="PANTHER" id="PTHR33070:SF109">
    <property type="entry name" value="DOMAIN PROTEIN, PUTATIVE (DUF241)-RELATED"/>
    <property type="match status" value="1"/>
</dbReference>
<sequence>MTNKFHVRSNSFPCGSHPSTIRVEEELTKLKTREATSTSTPNSIATGLSFLEDLYICLEDHLNVASTQKVIFHHQGENFVEELLDGSVRILDICGNTRDTMLQIKENVQAHHSTLRRRKGDSCIEKSVAEYNFFTKMMKKNVTKLITCLKQMESKFGVSPILNQDEDHVAVIRVLREVIVMIMSVFQSLLTFLAGPASKSKALKSLVIGKLMHKGVISCEEKQENFNELQCVEASLSTLLSESTNVEKLQVAHERLKAFENATESLENGLENIFRRLVKIRAKLLSMMIP</sequence>
<dbReference type="RefSeq" id="XP_027362704.1">
    <property type="nucleotide sequence ID" value="XM_027506903.1"/>
</dbReference>
<keyword evidence="1" id="KW-1185">Reference proteome</keyword>